<dbReference type="GO" id="GO:0005102">
    <property type="term" value="F:signaling receptor binding"/>
    <property type="evidence" value="ECO:0007669"/>
    <property type="project" value="UniProtKB-ARBA"/>
</dbReference>
<dbReference type="GO" id="GO:0016241">
    <property type="term" value="P:regulation of macroautophagy"/>
    <property type="evidence" value="ECO:0007669"/>
    <property type="project" value="UniProtKB-ARBA"/>
</dbReference>
<dbReference type="Gene3D" id="3.20.20.80">
    <property type="entry name" value="Glycosidases"/>
    <property type="match status" value="1"/>
</dbReference>
<comment type="pathway">
    <text evidence="4">Sphingolipid metabolism.</text>
</comment>
<feature type="domain" description="Glycosyl hydrolase family 30 TIM-barrel" evidence="25">
    <location>
        <begin position="130"/>
        <end position="479"/>
    </location>
</feature>
<comment type="similarity">
    <text evidence="6 23">Belongs to the glycosyl hydrolase 30 family.</text>
</comment>
<dbReference type="InterPro" id="IPR033452">
    <property type="entry name" value="GH30_C"/>
</dbReference>
<comment type="catalytic activity">
    <reaction evidence="18">
        <text>beta-D-glucosyl-N-dodecanoylsphing-4-enine + cholesterol = N-dodecanoylsphing-4-enine + cholesteryl 3-beta-D-glucoside</text>
        <dbReference type="Rhea" id="RHEA:70307"/>
        <dbReference type="ChEBI" id="CHEBI:16113"/>
        <dbReference type="ChEBI" id="CHEBI:17495"/>
        <dbReference type="ChEBI" id="CHEBI:72956"/>
        <dbReference type="ChEBI" id="CHEBI:76297"/>
    </reaction>
    <physiologicalReaction direction="left-to-right" evidence="18">
        <dbReference type="Rhea" id="RHEA:70308"/>
    </physiologicalReaction>
    <physiologicalReaction direction="right-to-left" evidence="18">
        <dbReference type="Rhea" id="RHEA:70309"/>
    </physiologicalReaction>
</comment>
<dbReference type="GeneTree" id="ENSGT00390000009464"/>
<keyword evidence="28" id="KW-1185">Reference proteome</keyword>
<dbReference type="GO" id="GO:0010605">
    <property type="term" value="P:negative regulation of macromolecule metabolic process"/>
    <property type="evidence" value="ECO:0007669"/>
    <property type="project" value="UniProtKB-ARBA"/>
</dbReference>
<dbReference type="GO" id="GO:0005765">
    <property type="term" value="C:lysosomal membrane"/>
    <property type="evidence" value="ECO:0007669"/>
    <property type="project" value="UniProtKB-SubCell"/>
</dbReference>
<dbReference type="GO" id="GO:0004348">
    <property type="term" value="F:glucosylceramidase activity"/>
    <property type="evidence" value="ECO:0000318"/>
    <property type="project" value="GO_Central"/>
</dbReference>
<dbReference type="InParanoid" id="F7AA01"/>
<dbReference type="OMA" id="FGGIAWH"/>
<proteinExistence type="inferred from homology"/>
<evidence type="ECO:0000256" key="21">
    <source>
        <dbReference type="ARBA" id="ARBA00049379"/>
    </source>
</evidence>
<comment type="pathway">
    <text evidence="5">Lipid metabolism.</text>
</comment>
<protein>
    <recommendedName>
        <fullName evidence="23">Glucosylceramidase</fullName>
        <ecNumber evidence="23">3.2.1.45</ecNumber>
    </recommendedName>
</protein>
<reference evidence="27" key="3">
    <citation type="submission" date="2025-08" db="UniProtKB">
        <authorList>
            <consortium name="Ensembl"/>
        </authorList>
    </citation>
    <scope>IDENTIFICATION</scope>
</reference>
<evidence type="ECO:0000256" key="8">
    <source>
        <dbReference type="ARBA" id="ARBA00022801"/>
    </source>
</evidence>
<evidence type="ECO:0000259" key="26">
    <source>
        <dbReference type="Pfam" id="PF17189"/>
    </source>
</evidence>
<evidence type="ECO:0000256" key="17">
    <source>
        <dbReference type="ARBA" id="ARBA00048182"/>
    </source>
</evidence>
<feature type="transmembrane region" description="Helical" evidence="24">
    <location>
        <begin position="12"/>
        <end position="32"/>
    </location>
</feature>
<keyword evidence="24" id="KW-0812">Transmembrane</keyword>
<evidence type="ECO:0000256" key="1">
    <source>
        <dbReference type="ARBA" id="ARBA00001013"/>
    </source>
</evidence>
<keyword evidence="23" id="KW-0326">Glycosidase</keyword>
<dbReference type="GO" id="GO:0006914">
    <property type="term" value="P:autophagy"/>
    <property type="evidence" value="ECO:0007669"/>
    <property type="project" value="UniProtKB-ARBA"/>
</dbReference>
<evidence type="ECO:0000256" key="14">
    <source>
        <dbReference type="ARBA" id="ARBA00033703"/>
    </source>
</evidence>
<evidence type="ECO:0000313" key="27">
    <source>
        <dbReference type="Ensembl" id="ENSCINP00000016220.3"/>
    </source>
</evidence>
<dbReference type="Pfam" id="PF02055">
    <property type="entry name" value="Glyco_hydro_30"/>
    <property type="match status" value="1"/>
</dbReference>
<accession>F7AA01</accession>
<dbReference type="GO" id="GO:0030163">
    <property type="term" value="P:protein catabolic process"/>
    <property type="evidence" value="ECO:0007669"/>
    <property type="project" value="UniProtKB-ARBA"/>
</dbReference>
<comment type="catalytic activity">
    <reaction evidence="22">
        <text>beta-D-glucosyl-N-(9Z-octadecenoyl)-sphing-4E-enine + cholesterol = N-(9Z-octadecenoyl)-sphing-4-enine + cholesteryl 3-beta-D-glucoside</text>
        <dbReference type="Rhea" id="RHEA:58324"/>
        <dbReference type="ChEBI" id="CHEBI:16113"/>
        <dbReference type="ChEBI" id="CHEBI:17495"/>
        <dbReference type="ChEBI" id="CHEBI:77996"/>
        <dbReference type="ChEBI" id="CHEBI:139140"/>
    </reaction>
    <physiologicalReaction direction="left-to-right" evidence="22">
        <dbReference type="Rhea" id="RHEA:58325"/>
    </physiologicalReaction>
    <physiologicalReaction direction="right-to-left" evidence="22">
        <dbReference type="Rhea" id="RHEA:58326"/>
    </physiologicalReaction>
</comment>
<comment type="subcellular location">
    <subcellularLocation>
        <location evidence="2">Lysosome membrane</location>
        <topology evidence="2">Peripheral membrane protein</topology>
        <orientation evidence="2">Lumenal side</orientation>
    </subcellularLocation>
</comment>
<dbReference type="GO" id="GO:0032006">
    <property type="term" value="P:regulation of TOR signaling"/>
    <property type="evidence" value="ECO:0007669"/>
    <property type="project" value="UniProtKB-ARBA"/>
</dbReference>
<comment type="catalytic activity">
    <reaction evidence="19">
        <text>a beta-D-xylosyl-(1&lt;-&gt;1')-N-acylsphing-4-enine + cholesterol = cholesteryl 3-beta-D-xyloside + an N-acylsphing-4-enine</text>
        <dbReference type="Rhea" id="RHEA:70239"/>
        <dbReference type="ChEBI" id="CHEBI:16113"/>
        <dbReference type="ChEBI" id="CHEBI:52639"/>
        <dbReference type="ChEBI" id="CHEBI:189067"/>
        <dbReference type="ChEBI" id="CHEBI:189068"/>
    </reaction>
    <physiologicalReaction direction="left-to-right" evidence="19">
        <dbReference type="Rhea" id="RHEA:70240"/>
    </physiologicalReaction>
</comment>
<reference evidence="27" key="2">
    <citation type="journal article" date="2008" name="Genome Biol.">
        <title>Improved genome assembly and evidence-based global gene model set for the chordate Ciona intestinalis: new insight into intron and operon populations.</title>
        <authorList>
            <person name="Satou Y."/>
            <person name="Mineta K."/>
            <person name="Ogasawara M."/>
            <person name="Sasakura Y."/>
            <person name="Shoguchi E."/>
            <person name="Ueno K."/>
            <person name="Yamada L."/>
            <person name="Matsumoto J."/>
            <person name="Wasserscheid J."/>
            <person name="Dewar K."/>
            <person name="Wiley G.B."/>
            <person name="Macmil S.L."/>
            <person name="Roe B.A."/>
            <person name="Zeller R.W."/>
            <person name="Hastings K.E."/>
            <person name="Lemaire P."/>
            <person name="Lindquist E."/>
            <person name="Endo T."/>
            <person name="Hotta K."/>
            <person name="Inaba K."/>
        </authorList>
    </citation>
    <scope>NUCLEOTIDE SEQUENCE [LARGE SCALE GENOMIC DNA]</scope>
    <source>
        <strain evidence="27">wild type</strain>
    </source>
</reference>
<evidence type="ECO:0000256" key="13">
    <source>
        <dbReference type="ARBA" id="ARBA00033698"/>
    </source>
</evidence>
<dbReference type="InterPro" id="IPR001139">
    <property type="entry name" value="Glyco_hydro_30"/>
</dbReference>
<keyword evidence="8 23" id="KW-0378">Hydrolase</keyword>
<organism evidence="27 28">
    <name type="scientific">Ciona intestinalis</name>
    <name type="common">Transparent sea squirt</name>
    <name type="synonym">Ascidia intestinalis</name>
    <dbReference type="NCBI Taxonomy" id="7719"/>
    <lineage>
        <taxon>Eukaryota</taxon>
        <taxon>Metazoa</taxon>
        <taxon>Chordata</taxon>
        <taxon>Tunicata</taxon>
        <taxon>Ascidiacea</taxon>
        <taxon>Phlebobranchia</taxon>
        <taxon>Cionidae</taxon>
        <taxon>Ciona</taxon>
    </lineage>
</organism>
<dbReference type="PANTHER" id="PTHR11069:SF23">
    <property type="entry name" value="LYSOSOMAL ACID GLUCOSYLCERAMIDASE"/>
    <property type="match status" value="1"/>
</dbReference>
<feature type="domain" description="Glycosyl hydrolase family 30 beta sandwich" evidence="26">
    <location>
        <begin position="482"/>
        <end position="545"/>
    </location>
</feature>
<evidence type="ECO:0000256" key="20">
    <source>
        <dbReference type="ARBA" id="ARBA00048880"/>
    </source>
</evidence>
<evidence type="ECO:0000256" key="4">
    <source>
        <dbReference type="ARBA" id="ARBA00004991"/>
    </source>
</evidence>
<evidence type="ECO:0000256" key="7">
    <source>
        <dbReference type="ARBA" id="ARBA00022729"/>
    </source>
</evidence>
<dbReference type="InterPro" id="IPR033453">
    <property type="entry name" value="Glyco_hydro_30_TIM-barrel"/>
</dbReference>
<dbReference type="GO" id="GO:0007040">
    <property type="term" value="P:lysosome organization"/>
    <property type="evidence" value="ECO:0007669"/>
    <property type="project" value="UniProtKB-ARBA"/>
</dbReference>
<comment type="catalytic activity">
    <reaction evidence="13">
        <text>a beta-D-galactosyl-(1&lt;-&gt;1')-N-acylsphing-4-enine + H2O = an N-acylsphing-4-enine + D-galactose</text>
        <dbReference type="Rhea" id="RHEA:14297"/>
        <dbReference type="ChEBI" id="CHEBI:4139"/>
        <dbReference type="ChEBI" id="CHEBI:15377"/>
        <dbReference type="ChEBI" id="CHEBI:18390"/>
        <dbReference type="ChEBI" id="CHEBI:52639"/>
        <dbReference type="EC" id="3.2.1.46"/>
    </reaction>
    <physiologicalReaction direction="left-to-right" evidence="13">
        <dbReference type="Rhea" id="RHEA:14298"/>
    </physiologicalReaction>
</comment>
<dbReference type="EMBL" id="EAAA01001913">
    <property type="status" value="NOT_ANNOTATED_CDS"/>
    <property type="molecule type" value="Genomic_DNA"/>
</dbReference>
<comment type="pathway">
    <text evidence="3">Steroid metabolism; cholesterol metabolism.</text>
</comment>
<keyword evidence="9 23" id="KW-0746">Sphingolipid metabolism</keyword>
<evidence type="ECO:0000256" key="22">
    <source>
        <dbReference type="ARBA" id="ARBA00049516"/>
    </source>
</evidence>
<dbReference type="InterPro" id="IPR017853">
    <property type="entry name" value="GH"/>
</dbReference>
<dbReference type="PANTHER" id="PTHR11069">
    <property type="entry name" value="GLUCOSYLCERAMIDASE"/>
    <property type="match status" value="1"/>
</dbReference>
<dbReference type="Proteomes" id="UP000008144">
    <property type="component" value="Chromosome 4"/>
</dbReference>
<evidence type="ECO:0000259" key="25">
    <source>
        <dbReference type="Pfam" id="PF02055"/>
    </source>
</evidence>
<dbReference type="FunFam" id="3.20.20.80:FF:000030">
    <property type="entry name" value="Lysosomal acid glucosylceramidase"/>
    <property type="match status" value="1"/>
</dbReference>
<comment type="catalytic activity">
    <reaction evidence="17">
        <text>a beta-D-galactosyl-(1&lt;-&gt;1')-N-acylsphing-4-enine + cholesterol = cholesteryl 3-beta-D-galactoside + an N-acylsphing-4-enine</text>
        <dbReference type="Rhea" id="RHEA:70235"/>
        <dbReference type="ChEBI" id="CHEBI:16113"/>
        <dbReference type="ChEBI" id="CHEBI:18390"/>
        <dbReference type="ChEBI" id="CHEBI:52639"/>
        <dbReference type="ChEBI" id="CHEBI:189066"/>
    </reaction>
    <physiologicalReaction direction="left-to-right" evidence="17">
        <dbReference type="Rhea" id="RHEA:70236"/>
    </physiologicalReaction>
    <physiologicalReaction direction="right-to-left" evidence="17">
        <dbReference type="Rhea" id="RHEA:70237"/>
    </physiologicalReaction>
</comment>
<evidence type="ECO:0000256" key="6">
    <source>
        <dbReference type="ARBA" id="ARBA00005382"/>
    </source>
</evidence>
<keyword evidence="24" id="KW-0472">Membrane</keyword>
<comment type="catalytic activity">
    <reaction evidence="20">
        <text>beta-D-glucosyl-(1&lt;-&gt;1')-N-(15Z-tetracosenoyl)-sphing-4-enine + cholesterol = N-(15Z-tetracosenoyl)-sphing-4-enine + cholesteryl 3-beta-D-glucoside</text>
        <dbReference type="Rhea" id="RHEA:70315"/>
        <dbReference type="ChEBI" id="CHEBI:16113"/>
        <dbReference type="ChEBI" id="CHEBI:17495"/>
        <dbReference type="ChEBI" id="CHEBI:74450"/>
        <dbReference type="ChEBI" id="CHEBI:76302"/>
    </reaction>
    <physiologicalReaction direction="left-to-right" evidence="20">
        <dbReference type="Rhea" id="RHEA:70316"/>
    </physiologicalReaction>
    <physiologicalReaction direction="right-to-left" evidence="20">
        <dbReference type="Rhea" id="RHEA:70317"/>
    </physiologicalReaction>
</comment>
<evidence type="ECO:0000256" key="2">
    <source>
        <dbReference type="ARBA" id="ARBA00004207"/>
    </source>
</evidence>
<dbReference type="UniPathway" id="UPA00296"/>
<comment type="catalytic activity">
    <reaction evidence="21">
        <text>beta-D-glucosyl-N-octanoylsphing-4E-enine + cholesterol = N-octanoylsphing-4-enine + cholesteryl 3-beta-D-glucoside</text>
        <dbReference type="Rhea" id="RHEA:70303"/>
        <dbReference type="ChEBI" id="CHEBI:16113"/>
        <dbReference type="ChEBI" id="CHEBI:17495"/>
        <dbReference type="ChEBI" id="CHEBI:45815"/>
        <dbReference type="ChEBI" id="CHEBI:65222"/>
    </reaction>
    <physiologicalReaction direction="left-to-right" evidence="21">
        <dbReference type="Rhea" id="RHEA:70304"/>
    </physiologicalReaction>
    <physiologicalReaction direction="right-to-left" evidence="21">
        <dbReference type="Rhea" id="RHEA:70305"/>
    </physiologicalReaction>
</comment>
<dbReference type="GO" id="GO:0008203">
    <property type="term" value="P:cholesterol metabolic process"/>
    <property type="evidence" value="ECO:0007669"/>
    <property type="project" value="UniProtKB-UniPathway"/>
</dbReference>
<evidence type="ECO:0000256" key="10">
    <source>
        <dbReference type="ARBA" id="ARBA00023098"/>
    </source>
</evidence>
<reference evidence="27" key="4">
    <citation type="submission" date="2025-09" db="UniProtKB">
        <authorList>
            <consortium name="Ensembl"/>
        </authorList>
    </citation>
    <scope>IDENTIFICATION</scope>
</reference>
<keyword evidence="10 23" id="KW-0443">Lipid metabolism</keyword>
<dbReference type="GO" id="GO:0050295">
    <property type="term" value="F:steryl-beta-glucosidase activity"/>
    <property type="evidence" value="ECO:0007669"/>
    <property type="project" value="RHEA"/>
</dbReference>
<dbReference type="GO" id="GO:0004336">
    <property type="term" value="F:galactosylceramidase activity"/>
    <property type="evidence" value="ECO:0007669"/>
    <property type="project" value="UniProtKB-EC"/>
</dbReference>
<dbReference type="GO" id="GO:0042391">
    <property type="term" value="P:regulation of membrane potential"/>
    <property type="evidence" value="ECO:0007669"/>
    <property type="project" value="UniProtKB-ARBA"/>
</dbReference>
<evidence type="ECO:0000256" key="15">
    <source>
        <dbReference type="ARBA" id="ARBA00048055"/>
    </source>
</evidence>
<dbReference type="Pfam" id="PF17189">
    <property type="entry name" value="Glyco_hydro_30C"/>
    <property type="match status" value="1"/>
</dbReference>
<dbReference type="SUPFAM" id="SSF51445">
    <property type="entry name" value="(Trans)glycosidases"/>
    <property type="match status" value="1"/>
</dbReference>
<sequence>MTITSQKGFPIIILICGVAGTTLLCSLLVVFLPKDALPESHIDQEQEKAGDLPCASRMYNSDSVVCVCNSTYCDTISEVPVIPSGQAITYTSSKSGLRFAKQTLNFQSGTPSSGRNLIVNTTDRFQKLIGFGGAFTDAAGINIASLSSEAQNYFLRSYFSDQGIGFNMGRIPMASVDFSTHLYTYADQPNDFEMKNFSLASEDFQYKIPYIKKAVEMSNRTSFRLFGSPWSAPAWMKTNKALIGKGSLIGRAGNKYHKAWALYFARFLEEYKANGVDIWAVTAQNEPIDGLARNFSFQCMGWTAEHQRDFIKTDLGPTLHSRGHGDVKVIIGDDQRLVFPRWAEVVLNDTSASQYVSGIGVHWYNFNFLEPISRISDTHKAFPDYFILGTEACSGAMPFQPDKVILGSWTRGQRYSMDIIQDLNHWVAGWVDWNLALDLEGGPNWVKNFVDAAIIVNAESDEFYKQPIFYHLGHFSKFLREDSVRISLHEENEESSLKHVAFIDDEKSIVTIVLLNTSQQNQTINVIYDKFYVRTELPADSIQTVVFNSLIAGSDNANKAL</sequence>
<comment type="catalytic activity">
    <reaction evidence="16">
        <text>beta-D-glucosyl-(1&lt;-&gt;1)-N-octadecanoylsphing-4-enine + cholesterol = cholesteryl 3-beta-D-glucoside + N-octadecanoylsphing-4-enine</text>
        <dbReference type="Rhea" id="RHEA:70311"/>
        <dbReference type="ChEBI" id="CHEBI:16113"/>
        <dbReference type="ChEBI" id="CHEBI:17495"/>
        <dbReference type="ChEBI" id="CHEBI:72961"/>
        <dbReference type="ChEBI" id="CHEBI:84719"/>
    </reaction>
    <physiologicalReaction direction="left-to-right" evidence="16">
        <dbReference type="Rhea" id="RHEA:70312"/>
    </physiologicalReaction>
    <physiologicalReaction direction="right-to-left" evidence="16">
        <dbReference type="Rhea" id="RHEA:70313"/>
    </physiologicalReaction>
</comment>
<evidence type="ECO:0000256" key="9">
    <source>
        <dbReference type="ARBA" id="ARBA00022919"/>
    </source>
</evidence>
<evidence type="ECO:0000256" key="11">
    <source>
        <dbReference type="ARBA" id="ARBA00033633"/>
    </source>
</evidence>
<dbReference type="Ensembl" id="ENSCINT00000016220.3">
    <property type="protein sequence ID" value="ENSCINP00000016220.3"/>
    <property type="gene ID" value="ENSCING00000007924.3"/>
</dbReference>
<comment type="catalytic activity">
    <reaction evidence="14">
        <text>1-(beta-D-galactosyl)-N-dodecanoylsphing-4-enine + cholesterol = cholesteryl 3-beta-D-galactoside + N-dodecanoylsphing-4-enine</text>
        <dbReference type="Rhea" id="RHEA:70255"/>
        <dbReference type="ChEBI" id="CHEBI:16113"/>
        <dbReference type="ChEBI" id="CHEBI:72956"/>
        <dbReference type="ChEBI" id="CHEBI:73432"/>
        <dbReference type="ChEBI" id="CHEBI:189066"/>
    </reaction>
    <physiologicalReaction direction="left-to-right" evidence="14">
        <dbReference type="Rhea" id="RHEA:70256"/>
    </physiologicalReaction>
    <physiologicalReaction direction="right-to-left" evidence="14">
        <dbReference type="Rhea" id="RHEA:70257"/>
    </physiologicalReaction>
</comment>
<dbReference type="GO" id="GO:0006680">
    <property type="term" value="P:glucosylceramide catabolic process"/>
    <property type="evidence" value="ECO:0000318"/>
    <property type="project" value="GO_Central"/>
</dbReference>
<reference evidence="28" key="1">
    <citation type="journal article" date="2002" name="Science">
        <title>The draft genome of Ciona intestinalis: insights into chordate and vertebrate origins.</title>
        <authorList>
            <person name="Dehal P."/>
            <person name="Satou Y."/>
            <person name="Campbell R.K."/>
            <person name="Chapman J."/>
            <person name="Degnan B."/>
            <person name="De Tomaso A."/>
            <person name="Davidson B."/>
            <person name="Di Gregorio A."/>
            <person name="Gelpke M."/>
            <person name="Goodstein D.M."/>
            <person name="Harafuji N."/>
            <person name="Hastings K.E."/>
            <person name="Ho I."/>
            <person name="Hotta K."/>
            <person name="Huang W."/>
            <person name="Kawashima T."/>
            <person name="Lemaire P."/>
            <person name="Martinez D."/>
            <person name="Meinertzhagen I.A."/>
            <person name="Necula S."/>
            <person name="Nonaka M."/>
            <person name="Putnam N."/>
            <person name="Rash S."/>
            <person name="Saiga H."/>
            <person name="Satake M."/>
            <person name="Terry A."/>
            <person name="Yamada L."/>
            <person name="Wang H.G."/>
            <person name="Awazu S."/>
            <person name="Azumi K."/>
            <person name="Boore J."/>
            <person name="Branno M."/>
            <person name="Chin-Bow S."/>
            <person name="DeSantis R."/>
            <person name="Doyle S."/>
            <person name="Francino P."/>
            <person name="Keys D.N."/>
            <person name="Haga S."/>
            <person name="Hayashi H."/>
            <person name="Hino K."/>
            <person name="Imai K.S."/>
            <person name="Inaba K."/>
            <person name="Kano S."/>
            <person name="Kobayashi K."/>
            <person name="Kobayashi M."/>
            <person name="Lee B.I."/>
            <person name="Makabe K.W."/>
            <person name="Manohar C."/>
            <person name="Matassi G."/>
            <person name="Medina M."/>
            <person name="Mochizuki Y."/>
            <person name="Mount S."/>
            <person name="Morishita T."/>
            <person name="Miura S."/>
            <person name="Nakayama A."/>
            <person name="Nishizaka S."/>
            <person name="Nomoto H."/>
            <person name="Ohta F."/>
            <person name="Oishi K."/>
            <person name="Rigoutsos I."/>
            <person name="Sano M."/>
            <person name="Sasaki A."/>
            <person name="Sasakura Y."/>
            <person name="Shoguchi E."/>
            <person name="Shin-i T."/>
            <person name="Spagnuolo A."/>
            <person name="Stainier D."/>
            <person name="Suzuki M.M."/>
            <person name="Tassy O."/>
            <person name="Takatori N."/>
            <person name="Tokuoka M."/>
            <person name="Yagi K."/>
            <person name="Yoshizaki F."/>
            <person name="Wada S."/>
            <person name="Zhang C."/>
            <person name="Hyatt P.D."/>
            <person name="Larimer F."/>
            <person name="Detter C."/>
            <person name="Doggett N."/>
            <person name="Glavina T."/>
            <person name="Hawkins T."/>
            <person name="Richardson P."/>
            <person name="Lucas S."/>
            <person name="Kohara Y."/>
            <person name="Levine M."/>
            <person name="Satoh N."/>
            <person name="Rokhsar D.S."/>
        </authorList>
    </citation>
    <scope>NUCLEOTIDE SEQUENCE [LARGE SCALE GENOMIC DNA]</scope>
</reference>
<name>F7AA01_CIOIN</name>
<dbReference type="SUPFAM" id="SSF51011">
    <property type="entry name" value="Glycosyl hydrolase domain"/>
    <property type="match status" value="1"/>
</dbReference>
<dbReference type="STRING" id="7719.ENSCINP00000016220"/>
<keyword evidence="7" id="KW-0732">Signal</keyword>
<dbReference type="EC" id="3.2.1.45" evidence="23"/>
<comment type="catalytic activity">
    <reaction evidence="15">
        <text>a beta-D-glucosyl-(1&lt;-&gt;1')-N-acylsphing-4-enine + cholesterol = cholesteryl 3-beta-D-glucoside + an N-acylsphing-4-enine</text>
        <dbReference type="Rhea" id="RHEA:58264"/>
        <dbReference type="ChEBI" id="CHEBI:16113"/>
        <dbReference type="ChEBI" id="CHEBI:17495"/>
        <dbReference type="ChEBI" id="CHEBI:22801"/>
        <dbReference type="ChEBI" id="CHEBI:52639"/>
    </reaction>
    <physiologicalReaction direction="left-to-right" evidence="15">
        <dbReference type="Rhea" id="RHEA:58265"/>
    </physiologicalReaction>
    <physiologicalReaction direction="right-to-left" evidence="15">
        <dbReference type="Rhea" id="RHEA:58266"/>
    </physiologicalReaction>
</comment>
<evidence type="ECO:0000256" key="24">
    <source>
        <dbReference type="SAM" id="Phobius"/>
    </source>
</evidence>
<evidence type="ECO:0000256" key="19">
    <source>
        <dbReference type="ARBA" id="ARBA00048817"/>
    </source>
</evidence>
<evidence type="ECO:0000256" key="23">
    <source>
        <dbReference type="RuleBase" id="RU361188"/>
    </source>
</evidence>
<comment type="catalytic activity">
    <reaction evidence="12">
        <text>cholesteryl 3-beta-D-glucoside + H2O = cholesterol + D-glucose</text>
        <dbReference type="Rhea" id="RHEA:11956"/>
        <dbReference type="ChEBI" id="CHEBI:4167"/>
        <dbReference type="ChEBI" id="CHEBI:15377"/>
        <dbReference type="ChEBI" id="CHEBI:16113"/>
        <dbReference type="ChEBI" id="CHEBI:17495"/>
    </reaction>
    <physiologicalReaction direction="left-to-right" evidence="12">
        <dbReference type="Rhea" id="RHEA:11957"/>
    </physiologicalReaction>
</comment>
<evidence type="ECO:0000256" key="18">
    <source>
        <dbReference type="ARBA" id="ARBA00048698"/>
    </source>
</evidence>
<keyword evidence="24" id="KW-1133">Transmembrane helix</keyword>
<evidence type="ECO:0000256" key="16">
    <source>
        <dbReference type="ARBA" id="ARBA00048111"/>
    </source>
</evidence>
<evidence type="ECO:0000256" key="12">
    <source>
        <dbReference type="ARBA" id="ARBA00033646"/>
    </source>
</evidence>
<dbReference type="PRINTS" id="PR00843">
    <property type="entry name" value="GLHYDRLASE30"/>
</dbReference>
<evidence type="ECO:0000256" key="5">
    <source>
        <dbReference type="ARBA" id="ARBA00005189"/>
    </source>
</evidence>
<comment type="catalytic activity">
    <reaction evidence="11">
        <text>beta-D-xylosyl-(1&lt;-&gt;1')-N-(9Z-octadecenoyl)-sphing-4-enine + cholesterol = cholesteryl 3-beta-D-xyloside + N-(9Z-octadecenoyl)-sphing-4-enine</text>
        <dbReference type="Rhea" id="RHEA:70251"/>
        <dbReference type="ChEBI" id="CHEBI:16113"/>
        <dbReference type="ChEBI" id="CHEBI:77996"/>
        <dbReference type="ChEBI" id="CHEBI:189067"/>
        <dbReference type="ChEBI" id="CHEBI:189081"/>
    </reaction>
    <physiologicalReaction direction="left-to-right" evidence="11">
        <dbReference type="Rhea" id="RHEA:70252"/>
    </physiologicalReaction>
</comment>
<dbReference type="GO" id="GO:0051246">
    <property type="term" value="P:regulation of protein metabolic process"/>
    <property type="evidence" value="ECO:0007669"/>
    <property type="project" value="UniProtKB-ARBA"/>
</dbReference>
<evidence type="ECO:0000313" key="28">
    <source>
        <dbReference type="Proteomes" id="UP000008144"/>
    </source>
</evidence>
<comment type="catalytic activity">
    <reaction evidence="1">
        <text>a beta-D-glucosyl-(1&lt;-&gt;1')-N-acylsphing-4-enine + H2O = an N-acylsphing-4-enine + D-glucose</text>
        <dbReference type="Rhea" id="RHEA:13269"/>
        <dbReference type="ChEBI" id="CHEBI:4167"/>
        <dbReference type="ChEBI" id="CHEBI:15377"/>
        <dbReference type="ChEBI" id="CHEBI:22801"/>
        <dbReference type="ChEBI" id="CHEBI:52639"/>
        <dbReference type="EC" id="3.2.1.45"/>
    </reaction>
    <physiologicalReaction direction="left-to-right" evidence="1">
        <dbReference type="Rhea" id="RHEA:13270"/>
    </physiologicalReaction>
</comment>
<evidence type="ECO:0000256" key="3">
    <source>
        <dbReference type="ARBA" id="ARBA00004731"/>
    </source>
</evidence>
<dbReference type="GO" id="GO:0016758">
    <property type="term" value="F:hexosyltransferase activity"/>
    <property type="evidence" value="ECO:0007669"/>
    <property type="project" value="UniProtKB-ARBA"/>
</dbReference>
<dbReference type="AlphaFoldDB" id="F7AA01"/>